<evidence type="ECO:0000313" key="1">
    <source>
        <dbReference type="EMBL" id="MFH4983883.1"/>
    </source>
</evidence>
<dbReference type="AlphaFoldDB" id="A0ABD6EVR1"/>
<dbReference type="Proteomes" id="UP001608902">
    <property type="component" value="Unassembled WGS sequence"/>
</dbReference>
<gene>
    <name evidence="1" type="ORF">AB6A40_010592</name>
</gene>
<reference evidence="1 2" key="1">
    <citation type="submission" date="2024-08" db="EMBL/GenBank/DDBJ databases">
        <title>Gnathostoma spinigerum genome.</title>
        <authorList>
            <person name="Gonzalez-Bertolin B."/>
            <person name="Monzon S."/>
            <person name="Zaballos A."/>
            <person name="Jimenez P."/>
            <person name="Dekumyoy P."/>
            <person name="Varona S."/>
            <person name="Cuesta I."/>
            <person name="Sumanam S."/>
            <person name="Adisakwattana P."/>
            <person name="Gasser R.B."/>
            <person name="Hernandez-Gonzalez A."/>
            <person name="Young N.D."/>
            <person name="Perteguer M.J."/>
        </authorList>
    </citation>
    <scope>NUCLEOTIDE SEQUENCE [LARGE SCALE GENOMIC DNA]</scope>
    <source>
        <strain evidence="1">AL3</strain>
        <tissue evidence="1">Liver</tissue>
    </source>
</reference>
<protein>
    <submittedName>
        <fullName evidence="1">Uncharacterized protein</fullName>
    </submittedName>
</protein>
<proteinExistence type="predicted"/>
<organism evidence="1 2">
    <name type="scientific">Gnathostoma spinigerum</name>
    <dbReference type="NCBI Taxonomy" id="75299"/>
    <lineage>
        <taxon>Eukaryota</taxon>
        <taxon>Metazoa</taxon>
        <taxon>Ecdysozoa</taxon>
        <taxon>Nematoda</taxon>
        <taxon>Chromadorea</taxon>
        <taxon>Rhabditida</taxon>
        <taxon>Spirurina</taxon>
        <taxon>Gnathostomatomorpha</taxon>
        <taxon>Gnathostomatoidea</taxon>
        <taxon>Gnathostomatidae</taxon>
        <taxon>Gnathostoma</taxon>
    </lineage>
</organism>
<keyword evidence="2" id="KW-1185">Reference proteome</keyword>
<comment type="caution">
    <text evidence="1">The sequence shown here is derived from an EMBL/GenBank/DDBJ whole genome shotgun (WGS) entry which is preliminary data.</text>
</comment>
<name>A0ABD6EVR1_9BILA</name>
<evidence type="ECO:0000313" key="2">
    <source>
        <dbReference type="Proteomes" id="UP001608902"/>
    </source>
</evidence>
<dbReference type="EMBL" id="JBGFUD010014259">
    <property type="protein sequence ID" value="MFH4983883.1"/>
    <property type="molecule type" value="Genomic_DNA"/>
</dbReference>
<accession>A0ABD6EVR1</accession>
<sequence length="93" mass="11208">MQCSYEEDDHDEWIDEQIYHDKGYYDEICALLYRYRQVELGQLEHEQEAERKKQVKLFHCSLFTCSSDSVFLLMNYQSSNAQITLTIIWKTQS</sequence>